<dbReference type="AlphaFoldDB" id="A0A7X6M1Q8"/>
<dbReference type="Proteomes" id="UP000523447">
    <property type="component" value="Unassembled WGS sequence"/>
</dbReference>
<evidence type="ECO:0000313" key="1">
    <source>
        <dbReference type="EMBL" id="NKY88689.1"/>
    </source>
</evidence>
<keyword evidence="2" id="KW-1185">Reference proteome</keyword>
<proteinExistence type="predicted"/>
<name>A0A7X6M1Q8_9NOCA</name>
<reference evidence="1 2" key="1">
    <citation type="submission" date="2020-04" db="EMBL/GenBank/DDBJ databases">
        <title>MicrobeNet Type strains.</title>
        <authorList>
            <person name="Nicholson A.C."/>
        </authorList>
    </citation>
    <scope>NUCLEOTIDE SEQUENCE [LARGE SCALE GENOMIC DNA]</scope>
    <source>
        <strain evidence="1 2">DSM 44445</strain>
    </source>
</reference>
<sequence length="111" mass="10971">MPTIASTNGRFFVITECVPQVRAAATAAAAGGALAALTSASVAEIVFPDGAFDGVTACDAAQAGPTAWFATYNGGVPAGCVYAIDLSTGKITTENANSAAAWTRFVLAAPA</sequence>
<protein>
    <recommendedName>
        <fullName evidence="3">DUF4394 domain-containing protein</fullName>
    </recommendedName>
</protein>
<dbReference type="RefSeq" id="WP_040717784.1">
    <property type="nucleotide sequence ID" value="NZ_CAWPHS010000027.1"/>
</dbReference>
<accession>A0A7X6M1Q8</accession>
<evidence type="ECO:0008006" key="3">
    <source>
        <dbReference type="Google" id="ProtNLM"/>
    </source>
</evidence>
<evidence type="ECO:0000313" key="2">
    <source>
        <dbReference type="Proteomes" id="UP000523447"/>
    </source>
</evidence>
<comment type="caution">
    <text evidence="1">The sequence shown here is derived from an EMBL/GenBank/DDBJ whole genome shotgun (WGS) entry which is preliminary data.</text>
</comment>
<organism evidence="1 2">
    <name type="scientific">Nocardia veterana</name>
    <dbReference type="NCBI Taxonomy" id="132249"/>
    <lineage>
        <taxon>Bacteria</taxon>
        <taxon>Bacillati</taxon>
        <taxon>Actinomycetota</taxon>
        <taxon>Actinomycetes</taxon>
        <taxon>Mycobacteriales</taxon>
        <taxon>Nocardiaceae</taxon>
        <taxon>Nocardia</taxon>
    </lineage>
</organism>
<gene>
    <name evidence="1" type="ORF">HGA07_24095</name>
</gene>
<dbReference type="EMBL" id="JAAXPE010000033">
    <property type="protein sequence ID" value="NKY88689.1"/>
    <property type="molecule type" value="Genomic_DNA"/>
</dbReference>